<dbReference type="EMBL" id="LR881183">
    <property type="protein sequence ID" value="CAD5243336.1"/>
    <property type="molecule type" value="Genomic_DNA"/>
</dbReference>
<evidence type="ECO:0008006" key="4">
    <source>
        <dbReference type="Google" id="ProtNLM"/>
    </source>
</evidence>
<sequence>MAARRNSAVLLIISYTFLCLIEWIIIHTPAPIGYEFSVYAAYPPVFWLLLVGELGAITAFLLIYSDSVPKTITFLGLVALFITYTIFLGIPYWRYELWGRADDFLTHLGYIKDIELSKFSVPAWDIYPAIHVYGVILKEIINSSLINTGYIMFISFTLFVYLGGVSLVAGRLPDMTIRDLKPAGIIFGTPLMFGVFHLNTHPSIISAWYLFFVLYFHVRYLTTPRKEYLITLGIIMIFLTFLHPIILIFLSVWFIIIYIFARTLDVKKHRANLTLSALPAVLFSIWYLKFYNIQYYIRSIFQILTGEYYVPSRAELYGSLAKSAISAGLTLPQLLRSLILRYGSPGISILMSIISATIIIKKTHTMGEKPSGEDTNRFVSTFVLILLVFSMVWGMIMFFGYFVELKPIRLFRFMIVSSIMINGIGLYYLHGTQNTKTKNLVLITAFVMIVLSVFSVYQSPLMFSANLQTTTMELNSAGFLLDHKAPSIQIISNTPLFIYRLVDYIEGTSYENRIRAKVNPNRLPSHFGCPSNCTQLLKEPQYIYLTKFDMEYPFKVLPENVRNAAHQYTIGDIELLLSQNNVFVVYKNREVVVFLVNEQQNAEG</sequence>
<feature type="transmembrane region" description="Helical" evidence="1">
    <location>
        <begin position="7"/>
        <end position="26"/>
    </location>
</feature>
<feature type="transmembrane region" description="Helical" evidence="1">
    <location>
        <begin position="380"/>
        <end position="403"/>
    </location>
</feature>
<proteinExistence type="predicted"/>
<protein>
    <recommendedName>
        <fullName evidence="4">Glycosyltransferase RgtA/B/C/D-like domain-containing protein</fullName>
    </recommendedName>
</protein>
<evidence type="ECO:0000256" key="1">
    <source>
        <dbReference type="SAM" id="Phobius"/>
    </source>
</evidence>
<keyword evidence="1" id="KW-1133">Transmembrane helix</keyword>
<evidence type="ECO:0000313" key="3">
    <source>
        <dbReference type="Proteomes" id="UP000516304"/>
    </source>
</evidence>
<dbReference type="RefSeq" id="WP_188201398.1">
    <property type="nucleotide sequence ID" value="NZ_LR881183.1"/>
</dbReference>
<feature type="transmembrane region" description="Helical" evidence="1">
    <location>
        <begin position="228"/>
        <end position="261"/>
    </location>
</feature>
<feature type="transmembrane region" description="Helical" evidence="1">
    <location>
        <begin position="72"/>
        <end position="93"/>
    </location>
</feature>
<reference evidence="2 3" key="1">
    <citation type="submission" date="2020-09" db="EMBL/GenBank/DDBJ databases">
        <authorList>
            <person name="Courtine D."/>
        </authorList>
    </citation>
    <scope>NUCLEOTIDE SEQUENCE [LARGE SCALE GENOMIC DNA]</scope>
    <source>
        <strain evidence="2 3">IRI35c</strain>
    </source>
</reference>
<dbReference type="Proteomes" id="UP000516304">
    <property type="component" value="Chromosome TIRI35C"/>
</dbReference>
<keyword evidence="1" id="KW-0812">Transmembrane</keyword>
<feature type="transmembrane region" description="Helical" evidence="1">
    <location>
        <begin position="339"/>
        <end position="360"/>
    </location>
</feature>
<feature type="transmembrane region" description="Helical" evidence="1">
    <location>
        <begin position="182"/>
        <end position="198"/>
    </location>
</feature>
<organism evidence="2 3">
    <name type="scientific">Thermococcus camini</name>
    <dbReference type="NCBI Taxonomy" id="2016373"/>
    <lineage>
        <taxon>Archaea</taxon>
        <taxon>Methanobacteriati</taxon>
        <taxon>Methanobacteriota</taxon>
        <taxon>Thermococci</taxon>
        <taxon>Thermococcales</taxon>
        <taxon>Thermococcaceae</taxon>
        <taxon>Thermococcus</taxon>
    </lineage>
</organism>
<feature type="transmembrane region" description="Helical" evidence="1">
    <location>
        <begin position="204"/>
        <end position="221"/>
    </location>
</feature>
<feature type="transmembrane region" description="Helical" evidence="1">
    <location>
        <begin position="410"/>
        <end position="428"/>
    </location>
</feature>
<evidence type="ECO:0000313" key="2">
    <source>
        <dbReference type="EMBL" id="CAD5243336.1"/>
    </source>
</evidence>
<dbReference type="AlphaFoldDB" id="A0A7G2D4Z0"/>
<feature type="transmembrane region" description="Helical" evidence="1">
    <location>
        <begin position="150"/>
        <end position="170"/>
    </location>
</feature>
<feature type="transmembrane region" description="Helical" evidence="1">
    <location>
        <begin position="440"/>
        <end position="457"/>
    </location>
</feature>
<feature type="transmembrane region" description="Helical" evidence="1">
    <location>
        <begin position="273"/>
        <end position="291"/>
    </location>
</feature>
<gene>
    <name evidence="2" type="ORF">TIRI35C_0182</name>
</gene>
<feature type="transmembrane region" description="Helical" evidence="1">
    <location>
        <begin position="46"/>
        <end position="65"/>
    </location>
</feature>
<dbReference type="GeneID" id="58917912"/>
<keyword evidence="1" id="KW-0472">Membrane</keyword>
<name>A0A7G2D4Z0_9EURY</name>
<keyword evidence="3" id="KW-1185">Reference proteome</keyword>
<dbReference type="KEGG" id="tcq:TIRI35C_0182"/>
<accession>A0A7G2D4Z0</accession>